<gene>
    <name evidence="3" type="ORF">EA658_13815</name>
</gene>
<sequence>MADLGQPETEGFRAFADRLGVKPSYVTELRKAGRLVLTDDGRAVRVAASLDRIQATRNPAHEGVRARHAAARDARPIDASPAPPDEAVDAAQAPAAGSSDADDLPFNSPHQMRRAKALADKEEALARKALREEQVEMGQLLVRDETLAAVADAVVMLRSRLELLPPTLAPRLAALDDEDQVRVLLRDEIEQALEELARKFAALGRSAP</sequence>
<evidence type="ECO:0000256" key="2">
    <source>
        <dbReference type="SAM" id="MobiDB-lite"/>
    </source>
</evidence>
<feature type="coiled-coil region" evidence="1">
    <location>
        <begin position="175"/>
        <end position="206"/>
    </location>
</feature>
<comment type="caution">
    <text evidence="3">The sequence shown here is derived from an EMBL/GenBank/DDBJ whole genome shotgun (WGS) entry which is preliminary data.</text>
</comment>
<dbReference type="EMBL" id="SHME01000004">
    <property type="protein sequence ID" value="TAA18218.1"/>
    <property type="molecule type" value="Genomic_DNA"/>
</dbReference>
<dbReference type="RefSeq" id="WP_130532638.1">
    <property type="nucleotide sequence ID" value="NZ_SHME01000004.1"/>
</dbReference>
<evidence type="ECO:0000313" key="4">
    <source>
        <dbReference type="Proteomes" id="UP000293089"/>
    </source>
</evidence>
<reference evidence="3 4" key="1">
    <citation type="submission" date="2019-02" db="EMBL/GenBank/DDBJ databases">
        <title>WGS of Pseudoxanthomonas species novum from clinical isolates.</title>
        <authorList>
            <person name="Bernier A.-M."/>
            <person name="Bernard K."/>
            <person name="Vachon A."/>
        </authorList>
    </citation>
    <scope>NUCLEOTIDE SEQUENCE [LARGE SCALE GENOMIC DNA]</scope>
    <source>
        <strain evidence="4">NML 170316</strain>
    </source>
</reference>
<evidence type="ECO:0000256" key="1">
    <source>
        <dbReference type="SAM" id="Coils"/>
    </source>
</evidence>
<organism evidence="3 4">
    <name type="scientific">Pseudoxanthomonas winnipegensis</name>
    <dbReference type="NCBI Taxonomy" id="2480810"/>
    <lineage>
        <taxon>Bacteria</taxon>
        <taxon>Pseudomonadati</taxon>
        <taxon>Pseudomonadota</taxon>
        <taxon>Gammaproteobacteria</taxon>
        <taxon>Lysobacterales</taxon>
        <taxon>Lysobacteraceae</taxon>
        <taxon>Pseudoxanthomonas</taxon>
    </lineage>
</organism>
<keyword evidence="1" id="KW-0175">Coiled coil</keyword>
<feature type="compositionally biased region" description="Basic and acidic residues" evidence="2">
    <location>
        <begin position="59"/>
        <end position="76"/>
    </location>
</feature>
<proteinExistence type="predicted"/>
<feature type="compositionally biased region" description="Low complexity" evidence="2">
    <location>
        <begin position="89"/>
        <end position="99"/>
    </location>
</feature>
<protein>
    <recommendedName>
        <fullName evidence="5">Terminase small subunit</fullName>
    </recommendedName>
</protein>
<evidence type="ECO:0000313" key="3">
    <source>
        <dbReference type="EMBL" id="TAA18218.1"/>
    </source>
</evidence>
<accession>A0ABY1WB29</accession>
<dbReference type="Proteomes" id="UP000293089">
    <property type="component" value="Unassembled WGS sequence"/>
</dbReference>
<evidence type="ECO:0008006" key="5">
    <source>
        <dbReference type="Google" id="ProtNLM"/>
    </source>
</evidence>
<name>A0ABY1WB29_9GAMM</name>
<feature type="region of interest" description="Disordered" evidence="2">
    <location>
        <begin position="58"/>
        <end position="116"/>
    </location>
</feature>
<keyword evidence="4" id="KW-1185">Reference proteome</keyword>